<dbReference type="PANTHER" id="PTHR34385:SF1">
    <property type="entry name" value="PEPTIDOGLYCAN L-ALANYL-D-GLUTAMATE ENDOPEPTIDASE CWLK"/>
    <property type="match status" value="1"/>
</dbReference>
<evidence type="ECO:0000313" key="4">
    <source>
        <dbReference type="EMBL" id="QAS51726.1"/>
    </source>
</evidence>
<dbReference type="CDD" id="cd14852">
    <property type="entry name" value="LD-carboxypeptidase"/>
    <property type="match status" value="1"/>
</dbReference>
<dbReference type="KEGG" id="hli:HLI_05505"/>
<dbReference type="EMBL" id="CP026118">
    <property type="protein sequence ID" value="QAS51726.1"/>
    <property type="molecule type" value="Genomic_DNA"/>
</dbReference>
<dbReference type="Proteomes" id="UP000287756">
    <property type="component" value="Chromosome"/>
</dbReference>
<keyword evidence="4" id="KW-0121">Carboxypeptidase</keyword>
<feature type="compositionally biased region" description="Acidic residues" evidence="1">
    <location>
        <begin position="25"/>
        <end position="41"/>
    </location>
</feature>
<feature type="compositionally biased region" description="Acidic residues" evidence="1">
    <location>
        <begin position="49"/>
        <end position="65"/>
    </location>
</feature>
<proteinExistence type="predicted"/>
<dbReference type="OrthoDB" id="9792074at2"/>
<dbReference type="SUPFAM" id="SSF55166">
    <property type="entry name" value="Hedgehog/DD-peptidase"/>
    <property type="match status" value="1"/>
</dbReference>
<evidence type="ECO:0000256" key="1">
    <source>
        <dbReference type="SAM" id="MobiDB-lite"/>
    </source>
</evidence>
<feature type="signal peptide" evidence="2">
    <location>
        <begin position="1"/>
        <end position="18"/>
    </location>
</feature>
<keyword evidence="2" id="KW-0732">Signal</keyword>
<dbReference type="PANTHER" id="PTHR34385">
    <property type="entry name" value="D-ALANYL-D-ALANINE CARBOXYPEPTIDASE"/>
    <property type="match status" value="1"/>
</dbReference>
<feature type="region of interest" description="Disordered" evidence="1">
    <location>
        <begin position="20"/>
        <end position="80"/>
    </location>
</feature>
<dbReference type="AlphaFoldDB" id="A0A410MAN0"/>
<dbReference type="InterPro" id="IPR003709">
    <property type="entry name" value="VanY-like_core_dom"/>
</dbReference>
<sequence length="275" mass="31109">MKKALLLTLLSFSLAACSAGPFSAEEPEEEVPASSTVDDEEVKEKESPEADQETGTEEQTGEEGANEQKEEKVTEDGLIQVDKPESMTVVVNKNRKLPGEYVPPDLTVPDVPFYFNEDHPKKQMREEAARALEELFAAAEEDGLDLVAASGYRSYDRQKEIYERNVEIYGEEETNTFSAKPGTSEHQTGLAMDVTSAEMSFKLEQSFGNTAEGEWLAEHAHEHGFIIRYIKGMKEVTGYMYEPWHLRYVGEEYSTDVHEREVTLEEFFGYYPSDE</sequence>
<dbReference type="GO" id="GO:0004180">
    <property type="term" value="F:carboxypeptidase activity"/>
    <property type="evidence" value="ECO:0007669"/>
    <property type="project" value="UniProtKB-KW"/>
</dbReference>
<name>A0A410MAN0_9BACI</name>
<reference evidence="4 5" key="1">
    <citation type="submission" date="2018-01" db="EMBL/GenBank/DDBJ databases">
        <title>The whole genome sequencing and assembly of Halobacillus litoralis ERB031 strain.</title>
        <authorList>
            <person name="Lee S.-J."/>
            <person name="Park M.-K."/>
            <person name="Kim J.-Y."/>
            <person name="Lee Y.-J."/>
            <person name="Yi H."/>
            <person name="Bahn Y.-S."/>
            <person name="Kim J.F."/>
            <person name="Lee D.-W."/>
        </authorList>
    </citation>
    <scope>NUCLEOTIDE SEQUENCE [LARGE SCALE GENOMIC DNA]</scope>
    <source>
        <strain evidence="4 5">ERB 031</strain>
    </source>
</reference>
<dbReference type="Pfam" id="PF02557">
    <property type="entry name" value="VanY"/>
    <property type="match status" value="1"/>
</dbReference>
<dbReference type="RefSeq" id="WP_128523717.1">
    <property type="nucleotide sequence ID" value="NZ_CP026118.1"/>
</dbReference>
<dbReference type="InterPro" id="IPR058193">
    <property type="entry name" value="VanY/YodJ_core_dom"/>
</dbReference>
<feature type="domain" description="D-alanyl-D-alanine carboxypeptidase-like core" evidence="3">
    <location>
        <begin position="122"/>
        <end position="250"/>
    </location>
</feature>
<dbReference type="InterPro" id="IPR052179">
    <property type="entry name" value="DD-CPase-like"/>
</dbReference>
<dbReference type="InterPro" id="IPR009045">
    <property type="entry name" value="Zn_M74/Hedgehog-like"/>
</dbReference>
<gene>
    <name evidence="4" type="ORF">HLI_05505</name>
</gene>
<feature type="chain" id="PRO_5039370752" evidence="2">
    <location>
        <begin position="19"/>
        <end position="275"/>
    </location>
</feature>
<dbReference type="GO" id="GO:0006508">
    <property type="term" value="P:proteolysis"/>
    <property type="evidence" value="ECO:0007669"/>
    <property type="project" value="InterPro"/>
</dbReference>
<evidence type="ECO:0000313" key="5">
    <source>
        <dbReference type="Proteomes" id="UP000287756"/>
    </source>
</evidence>
<protein>
    <submittedName>
        <fullName evidence="4">D-alanyl-D-alanine carboxypeptidase</fullName>
    </submittedName>
</protein>
<organism evidence="4 5">
    <name type="scientific">Halobacillus litoralis</name>
    <dbReference type="NCBI Taxonomy" id="45668"/>
    <lineage>
        <taxon>Bacteria</taxon>
        <taxon>Bacillati</taxon>
        <taxon>Bacillota</taxon>
        <taxon>Bacilli</taxon>
        <taxon>Bacillales</taxon>
        <taxon>Bacillaceae</taxon>
        <taxon>Halobacillus</taxon>
    </lineage>
</organism>
<dbReference type="PROSITE" id="PS51257">
    <property type="entry name" value="PROKAR_LIPOPROTEIN"/>
    <property type="match status" value="1"/>
</dbReference>
<dbReference type="Gene3D" id="3.30.1380.10">
    <property type="match status" value="1"/>
</dbReference>
<accession>A0A410MAN0</accession>
<evidence type="ECO:0000256" key="2">
    <source>
        <dbReference type="SAM" id="SignalP"/>
    </source>
</evidence>
<keyword evidence="4" id="KW-0645">Protease</keyword>
<feature type="compositionally biased region" description="Basic and acidic residues" evidence="1">
    <location>
        <begin position="66"/>
        <end position="75"/>
    </location>
</feature>
<evidence type="ECO:0000259" key="3">
    <source>
        <dbReference type="Pfam" id="PF02557"/>
    </source>
</evidence>
<keyword evidence="4" id="KW-0378">Hydrolase</keyword>